<evidence type="ECO:0000313" key="1">
    <source>
        <dbReference type="EMBL" id="MBB2196238.1"/>
    </source>
</evidence>
<organism evidence="1 2">
    <name type="scientific">Gluconacetobacter dulcium</name>
    <dbReference type="NCBI Taxonomy" id="2729096"/>
    <lineage>
        <taxon>Bacteria</taxon>
        <taxon>Pseudomonadati</taxon>
        <taxon>Pseudomonadota</taxon>
        <taxon>Alphaproteobacteria</taxon>
        <taxon>Acetobacterales</taxon>
        <taxon>Acetobacteraceae</taxon>
        <taxon>Gluconacetobacter</taxon>
    </lineage>
</organism>
<reference evidence="1 2" key="1">
    <citation type="submission" date="2020-04" db="EMBL/GenBank/DDBJ databases">
        <title>Description of novel Gluconacetobacter.</title>
        <authorList>
            <person name="Sombolestani A."/>
        </authorList>
    </citation>
    <scope>NUCLEOTIDE SEQUENCE [LARGE SCALE GENOMIC DNA]</scope>
    <source>
        <strain evidence="1 2">LMG 22058</strain>
    </source>
</reference>
<dbReference type="RefSeq" id="WP_183007893.1">
    <property type="nucleotide sequence ID" value="NZ_JABEQP010000001.1"/>
</dbReference>
<dbReference type="NCBIfam" id="TIGR01595">
    <property type="entry name" value="cas_CT1132"/>
    <property type="match status" value="1"/>
</dbReference>
<dbReference type="EMBL" id="JABEQP010000001">
    <property type="protein sequence ID" value="MBB2196238.1"/>
    <property type="molecule type" value="Genomic_DNA"/>
</dbReference>
<dbReference type="AlphaFoldDB" id="A0A7W4PG24"/>
<evidence type="ECO:0000313" key="2">
    <source>
        <dbReference type="Proteomes" id="UP000530320"/>
    </source>
</evidence>
<dbReference type="Proteomes" id="UP000530320">
    <property type="component" value="Unassembled WGS sequence"/>
</dbReference>
<dbReference type="NCBIfam" id="TIGR02589">
    <property type="entry name" value="cas_Csd2"/>
    <property type="match status" value="1"/>
</dbReference>
<dbReference type="Pfam" id="PF05107">
    <property type="entry name" value="Cas_Cas7"/>
    <property type="match status" value="1"/>
</dbReference>
<sequence length="306" mass="33853">MSTPVTNRHEFVLFFDVTDGNPNGDPDAGNMPRLDPETNQGLVSDVALKRKVRNFVALASDHKIYMSEGATLNKEHAEAWKAIMPDVTKADEMKKLPKDEAKARALTAWMCANFWDIRTFGAVMTTGVNAGQVRGPVQFSFARSVEPILPLEISITRMAATTEKDAEEKGGRTMGRKHIVPYGLYRVHGFVSAPLASHPVKGTGFSEDDLALLWRALEQMFDHDRSAARGEMATRTLILFRHASALGNARAQSLFDRVSVQRVHQGSVQPVGSPATDNWPAARQWADYQVSIDRENLPAGVEIIER</sequence>
<accession>A0A7W4PG24</accession>
<dbReference type="InterPro" id="IPR006482">
    <property type="entry name" value="Cas7_Csh2/Csh2"/>
</dbReference>
<dbReference type="GO" id="GO:0043571">
    <property type="term" value="P:maintenance of CRISPR repeat elements"/>
    <property type="evidence" value="ECO:0007669"/>
    <property type="project" value="InterPro"/>
</dbReference>
<protein>
    <submittedName>
        <fullName evidence="1">Type I-C CRISPR-associated protein Cas7/Csd2</fullName>
    </submittedName>
</protein>
<name>A0A7W4PG24_9PROT</name>
<proteinExistence type="predicted"/>
<comment type="caution">
    <text evidence="1">The sequence shown here is derived from an EMBL/GenBank/DDBJ whole genome shotgun (WGS) entry which is preliminary data.</text>
</comment>
<dbReference type="InterPro" id="IPR013418">
    <property type="entry name" value="CRISPR-assoc_prot_Cas7/Csd2"/>
</dbReference>
<gene>
    <name evidence="1" type="primary">cas7c</name>
    <name evidence="1" type="ORF">HLH44_01945</name>
</gene>